<gene>
    <name evidence="1" type="ORF">SCLCIDRAFT_401465</name>
</gene>
<evidence type="ECO:0000313" key="1">
    <source>
        <dbReference type="EMBL" id="KIM54021.1"/>
    </source>
</evidence>
<organism evidence="1 2">
    <name type="scientific">Scleroderma citrinum Foug A</name>
    <dbReference type="NCBI Taxonomy" id="1036808"/>
    <lineage>
        <taxon>Eukaryota</taxon>
        <taxon>Fungi</taxon>
        <taxon>Dikarya</taxon>
        <taxon>Basidiomycota</taxon>
        <taxon>Agaricomycotina</taxon>
        <taxon>Agaricomycetes</taxon>
        <taxon>Agaricomycetidae</taxon>
        <taxon>Boletales</taxon>
        <taxon>Sclerodermatineae</taxon>
        <taxon>Sclerodermataceae</taxon>
        <taxon>Scleroderma</taxon>
    </lineage>
</organism>
<name>A0A0C3DD67_9AGAM</name>
<proteinExistence type="predicted"/>
<dbReference type="Proteomes" id="UP000053989">
    <property type="component" value="Unassembled WGS sequence"/>
</dbReference>
<dbReference type="InParanoid" id="A0A0C3DD67"/>
<keyword evidence="2" id="KW-1185">Reference proteome</keyword>
<protein>
    <submittedName>
        <fullName evidence="1">Uncharacterized protein</fullName>
    </submittedName>
</protein>
<accession>A0A0C3DD67</accession>
<dbReference type="HOGENOM" id="CLU_2159889_0_0_1"/>
<evidence type="ECO:0000313" key="2">
    <source>
        <dbReference type="Proteomes" id="UP000053989"/>
    </source>
</evidence>
<reference evidence="2" key="2">
    <citation type="submission" date="2015-01" db="EMBL/GenBank/DDBJ databases">
        <title>Evolutionary Origins and Diversification of the Mycorrhizal Mutualists.</title>
        <authorList>
            <consortium name="DOE Joint Genome Institute"/>
            <consortium name="Mycorrhizal Genomics Consortium"/>
            <person name="Kohler A."/>
            <person name="Kuo A."/>
            <person name="Nagy L.G."/>
            <person name="Floudas D."/>
            <person name="Copeland A."/>
            <person name="Barry K.W."/>
            <person name="Cichocki N."/>
            <person name="Veneault-Fourrey C."/>
            <person name="LaButti K."/>
            <person name="Lindquist E.A."/>
            <person name="Lipzen A."/>
            <person name="Lundell T."/>
            <person name="Morin E."/>
            <person name="Murat C."/>
            <person name="Riley R."/>
            <person name="Ohm R."/>
            <person name="Sun H."/>
            <person name="Tunlid A."/>
            <person name="Henrissat B."/>
            <person name="Grigoriev I.V."/>
            <person name="Hibbett D.S."/>
            <person name="Martin F."/>
        </authorList>
    </citation>
    <scope>NUCLEOTIDE SEQUENCE [LARGE SCALE GENOMIC DNA]</scope>
    <source>
        <strain evidence="2">Foug A</strain>
    </source>
</reference>
<sequence>MCICINTDFTMHQKGVHGHCWPLSISRNSTATITGRVSFASWSPLLTWRIARSLNGHNEIRRSSIWLTVARCRYCSLRQPSQTGYSRVIIQRSWGLFTPELSTTVGGSEYP</sequence>
<dbReference type="AlphaFoldDB" id="A0A0C3DD67"/>
<reference evidence="1 2" key="1">
    <citation type="submission" date="2014-04" db="EMBL/GenBank/DDBJ databases">
        <authorList>
            <consortium name="DOE Joint Genome Institute"/>
            <person name="Kuo A."/>
            <person name="Kohler A."/>
            <person name="Nagy L.G."/>
            <person name="Floudas D."/>
            <person name="Copeland A."/>
            <person name="Barry K.W."/>
            <person name="Cichocki N."/>
            <person name="Veneault-Fourrey C."/>
            <person name="LaButti K."/>
            <person name="Lindquist E.A."/>
            <person name="Lipzen A."/>
            <person name="Lundell T."/>
            <person name="Morin E."/>
            <person name="Murat C."/>
            <person name="Sun H."/>
            <person name="Tunlid A."/>
            <person name="Henrissat B."/>
            <person name="Grigoriev I.V."/>
            <person name="Hibbett D.S."/>
            <person name="Martin F."/>
            <person name="Nordberg H.P."/>
            <person name="Cantor M.N."/>
            <person name="Hua S.X."/>
        </authorList>
    </citation>
    <scope>NUCLEOTIDE SEQUENCE [LARGE SCALE GENOMIC DNA]</scope>
    <source>
        <strain evidence="1 2">Foug A</strain>
    </source>
</reference>
<dbReference type="EMBL" id="KN822164">
    <property type="protein sequence ID" value="KIM54021.1"/>
    <property type="molecule type" value="Genomic_DNA"/>
</dbReference>